<feature type="signal peptide" evidence="1">
    <location>
        <begin position="1"/>
        <end position="21"/>
    </location>
</feature>
<name>A0A317QA62_9GAMM</name>
<reference evidence="3 4" key="1">
    <citation type="submission" date="2018-05" db="EMBL/GenBank/DDBJ databases">
        <title>Freshwater and sediment microbial communities from various areas in North America, analyzing microbe dynamics in response to fracking.</title>
        <authorList>
            <person name="Lamendella R."/>
        </authorList>
    </citation>
    <scope>NUCLEOTIDE SEQUENCE [LARGE SCALE GENOMIC DNA]</scope>
    <source>
        <strain evidence="3 4">125B1</strain>
    </source>
</reference>
<dbReference type="Pfam" id="PF11845">
    <property type="entry name" value="Tll0287-like"/>
    <property type="match status" value="1"/>
</dbReference>
<evidence type="ECO:0000313" key="3">
    <source>
        <dbReference type="EMBL" id="PWW13684.1"/>
    </source>
</evidence>
<dbReference type="Gene3D" id="3.30.450.290">
    <property type="match status" value="1"/>
</dbReference>
<gene>
    <name evidence="3" type="ORF">DET45_10529</name>
</gene>
<organism evidence="3 4">
    <name type="scientific">Pseudidiomarina maritima</name>
    <dbReference type="NCBI Taxonomy" id="519453"/>
    <lineage>
        <taxon>Bacteria</taxon>
        <taxon>Pseudomonadati</taxon>
        <taxon>Pseudomonadota</taxon>
        <taxon>Gammaproteobacteria</taxon>
        <taxon>Alteromonadales</taxon>
        <taxon>Idiomarinaceae</taxon>
        <taxon>Pseudidiomarina</taxon>
    </lineage>
</organism>
<sequence length="194" mass="20632">MKAIKIIAASVLAALSLTSFAQTSSADEQQRLEQSRAMSKALGSQLSATLMKAMQEQGPVHGIQVCNEQAPAIAAAVNAANQGDTKAVVSRTALRVRNTNNAPTAEQRAVLEYFQARMNQGETAPELMFSSSDGNQYYMKAIVMQPQCAACHGGSIKPEIAQAVQAKYPADQATGFAVGDLRGAFLVQWLDAKN</sequence>
<evidence type="ECO:0000256" key="1">
    <source>
        <dbReference type="SAM" id="SignalP"/>
    </source>
</evidence>
<evidence type="ECO:0000313" key="4">
    <source>
        <dbReference type="Proteomes" id="UP000246964"/>
    </source>
</evidence>
<protein>
    <submittedName>
        <fullName evidence="3">Uncharacterized protein DUF3365</fullName>
    </submittedName>
</protein>
<feature type="domain" description="Tll0287-like" evidence="2">
    <location>
        <begin position="33"/>
        <end position="187"/>
    </location>
</feature>
<dbReference type="Proteomes" id="UP000246964">
    <property type="component" value="Unassembled WGS sequence"/>
</dbReference>
<accession>A0A317QA62</accession>
<comment type="caution">
    <text evidence="3">The sequence shown here is derived from an EMBL/GenBank/DDBJ whole genome shotgun (WGS) entry which is preliminary data.</text>
</comment>
<dbReference type="AlphaFoldDB" id="A0A317QA62"/>
<proteinExistence type="predicted"/>
<keyword evidence="4" id="KW-1185">Reference proteome</keyword>
<dbReference type="OrthoDB" id="9797588at2"/>
<evidence type="ECO:0000259" key="2">
    <source>
        <dbReference type="Pfam" id="PF11845"/>
    </source>
</evidence>
<dbReference type="EMBL" id="QGTT01000005">
    <property type="protein sequence ID" value="PWW13684.1"/>
    <property type="molecule type" value="Genomic_DNA"/>
</dbReference>
<dbReference type="RefSeq" id="WP_110075667.1">
    <property type="nucleotide sequence ID" value="NZ_QGTT01000005.1"/>
</dbReference>
<feature type="chain" id="PRO_5016274675" evidence="1">
    <location>
        <begin position="22"/>
        <end position="194"/>
    </location>
</feature>
<dbReference type="InterPro" id="IPR021796">
    <property type="entry name" value="Tll0287-like_dom"/>
</dbReference>
<keyword evidence="1" id="KW-0732">Signal</keyword>